<comment type="caution">
    <text evidence="2">The sequence shown here is derived from an EMBL/GenBank/DDBJ whole genome shotgun (WGS) entry which is preliminary data.</text>
</comment>
<organism evidence="2 3">
    <name type="scientific">Mycolicibacterium thermoresistibile</name>
    <name type="common">Mycobacterium thermoresistibile</name>
    <dbReference type="NCBI Taxonomy" id="1797"/>
    <lineage>
        <taxon>Bacteria</taxon>
        <taxon>Bacillati</taxon>
        <taxon>Actinomycetota</taxon>
        <taxon>Actinomycetes</taxon>
        <taxon>Mycobacteriales</taxon>
        <taxon>Mycobacteriaceae</taxon>
        <taxon>Mycolicibacterium</taxon>
    </lineage>
</organism>
<proteinExistence type="predicted"/>
<dbReference type="SUPFAM" id="SSF52091">
    <property type="entry name" value="SpoIIaa-like"/>
    <property type="match status" value="1"/>
</dbReference>
<dbReference type="EMBL" id="BCTB01000003">
    <property type="protein sequence ID" value="GAT13612.1"/>
    <property type="molecule type" value="Genomic_DNA"/>
</dbReference>
<evidence type="ECO:0000313" key="2">
    <source>
        <dbReference type="EMBL" id="GAT13612.1"/>
    </source>
</evidence>
<dbReference type="PROSITE" id="PS50801">
    <property type="entry name" value="STAS"/>
    <property type="match status" value="1"/>
</dbReference>
<accession>A0A100XBM1</accession>
<feature type="domain" description="STAS" evidence="1">
    <location>
        <begin position="1"/>
        <end position="98"/>
    </location>
</feature>
<dbReference type="InterPro" id="IPR036513">
    <property type="entry name" value="STAS_dom_sf"/>
</dbReference>
<dbReference type="OrthoDB" id="3297400at2"/>
<evidence type="ECO:0000313" key="3">
    <source>
        <dbReference type="Proteomes" id="UP000069654"/>
    </source>
</evidence>
<evidence type="ECO:0000259" key="1">
    <source>
        <dbReference type="PROSITE" id="PS50801"/>
    </source>
</evidence>
<dbReference type="AlphaFoldDB" id="A0A100XBM1"/>
<dbReference type="Proteomes" id="UP000069654">
    <property type="component" value="Unassembled WGS sequence"/>
</dbReference>
<dbReference type="Pfam" id="PF13466">
    <property type="entry name" value="STAS_2"/>
    <property type="match status" value="1"/>
</dbReference>
<dbReference type="InterPro" id="IPR002645">
    <property type="entry name" value="STAS_dom"/>
</dbReference>
<sequence length="104" mass="10835">MTLVGDLRLDRSEHLHRMVAEQLGAAPSLLAVDFTDVGWVDPAALVSLASCGAMAAESRVAFGVIDGPGGPMRTVLERAGLAEILPVFDSLGEALGAQLSHRVN</sequence>
<dbReference type="InterPro" id="IPR058548">
    <property type="entry name" value="MlaB-like_STAS"/>
</dbReference>
<dbReference type="CDD" id="cd07043">
    <property type="entry name" value="STAS_anti-anti-sigma_factors"/>
    <property type="match status" value="1"/>
</dbReference>
<reference evidence="2 3" key="1">
    <citation type="journal article" date="2016" name="Genome Announc.">
        <title>Draft Genome Sequences of Five Rapidly Growing Mycobacterium Species, M. thermoresistibile, M. fortuitum subsp. acetamidolyticum, M. canariasense, M. brisbanense, and M. novocastrense.</title>
        <authorList>
            <person name="Katahira K."/>
            <person name="Ogura Y."/>
            <person name="Gotoh Y."/>
            <person name="Hayashi T."/>
        </authorList>
    </citation>
    <scope>NUCLEOTIDE SEQUENCE [LARGE SCALE GENOMIC DNA]</scope>
    <source>
        <strain evidence="2 3">JCM6362</strain>
    </source>
</reference>
<dbReference type="STRING" id="1797.RMCT_0583"/>
<reference evidence="3" key="2">
    <citation type="submission" date="2016-02" db="EMBL/GenBank/DDBJ databases">
        <title>Draft genome sequence of five rapidly growing Mycobacterium species.</title>
        <authorList>
            <person name="Katahira K."/>
            <person name="Gotou Y."/>
            <person name="Iida K."/>
            <person name="Ogura Y."/>
            <person name="Hayashi T."/>
        </authorList>
    </citation>
    <scope>NUCLEOTIDE SEQUENCE [LARGE SCALE GENOMIC DNA]</scope>
    <source>
        <strain evidence="3">JCM6362</strain>
    </source>
</reference>
<dbReference type="Gene3D" id="3.30.750.24">
    <property type="entry name" value="STAS domain"/>
    <property type="match status" value="1"/>
</dbReference>
<gene>
    <name evidence="2" type="ORF">RMCT_0583</name>
</gene>
<name>A0A100XBM1_MYCTH</name>
<protein>
    <recommendedName>
        <fullName evidence="1">STAS domain-containing protein</fullName>
    </recommendedName>
</protein>